<dbReference type="CDD" id="cd00107">
    <property type="entry name" value="Knot1"/>
    <property type="match status" value="1"/>
</dbReference>
<dbReference type="Pfam" id="PF00304">
    <property type="entry name" value="Gamma-thionin"/>
    <property type="match status" value="1"/>
</dbReference>
<organism evidence="4">
    <name type="scientific">Lilium longiflorum</name>
    <name type="common">Trumpet lily</name>
    <dbReference type="NCBI Taxonomy" id="4690"/>
    <lineage>
        <taxon>Eukaryota</taxon>
        <taxon>Viridiplantae</taxon>
        <taxon>Streptophyta</taxon>
        <taxon>Embryophyta</taxon>
        <taxon>Tracheophyta</taxon>
        <taxon>Spermatophyta</taxon>
        <taxon>Magnoliopsida</taxon>
        <taxon>Liliopsida</taxon>
        <taxon>Liliales</taxon>
        <taxon>Liliaceae</taxon>
        <taxon>Lilium</taxon>
    </lineage>
</organism>
<dbReference type="InterPro" id="IPR003614">
    <property type="entry name" value="Knottins"/>
</dbReference>
<feature type="chain" id="PRO_5014720402" evidence="2">
    <location>
        <begin position="30"/>
        <end position="78"/>
    </location>
</feature>
<dbReference type="AlphaFoldDB" id="A0A2K9YNF8"/>
<feature type="signal peptide" evidence="2">
    <location>
        <begin position="1"/>
        <end position="29"/>
    </location>
</feature>
<evidence type="ECO:0000256" key="1">
    <source>
        <dbReference type="ARBA" id="ARBA00023157"/>
    </source>
</evidence>
<dbReference type="PANTHER" id="PTHR33147:SF39">
    <property type="entry name" value="DRO1 PROTEIN-RELATED"/>
    <property type="match status" value="1"/>
</dbReference>
<dbReference type="Gene3D" id="3.30.30.10">
    <property type="entry name" value="Knottin, scorpion toxin-like"/>
    <property type="match status" value="1"/>
</dbReference>
<gene>
    <name evidence="4" type="primary">THIO1</name>
</gene>
<dbReference type="SUPFAM" id="SSF57095">
    <property type="entry name" value="Scorpion toxin-like"/>
    <property type="match status" value="1"/>
</dbReference>
<evidence type="ECO:0000313" key="4">
    <source>
        <dbReference type="EMBL" id="AUW34375.1"/>
    </source>
</evidence>
<proteinExistence type="evidence at transcript level"/>
<protein>
    <submittedName>
        <fullName evidence="4">Defensin-like protein 1</fullName>
    </submittedName>
</protein>
<dbReference type="InterPro" id="IPR036574">
    <property type="entry name" value="Scorpion_toxin-like_sf"/>
</dbReference>
<keyword evidence="2" id="KW-0732">Signal</keyword>
<reference evidence="4" key="1">
    <citation type="submission" date="2017-03" db="EMBL/GenBank/DDBJ databases">
        <title>Searching for disease resistance genes to various genotypes of Lilium longiflorum using high throughput screening.</title>
        <authorList>
            <person name="Subburaj S."/>
            <person name="Lee G.-J."/>
        </authorList>
    </citation>
    <scope>NUCLEOTIDE SEQUENCE</scope>
</reference>
<dbReference type="PANTHER" id="PTHR33147">
    <property type="entry name" value="DEFENSIN-LIKE PROTEIN 1"/>
    <property type="match status" value="1"/>
</dbReference>
<name>A0A2K9YNF8_LILLO</name>
<sequence length="78" mass="8849">MESKADASMRFMFVVFILLASELFVPSLARELCKVQSKLWHGILCLWDYKCSKICIGEGYTGGHCSGDRIKCICFYPC</sequence>
<dbReference type="EMBL" id="KY799152">
    <property type="protein sequence ID" value="AUW34375.1"/>
    <property type="molecule type" value="mRNA"/>
</dbReference>
<keyword evidence="1" id="KW-1015">Disulfide bond</keyword>
<feature type="domain" description="Knottins-like" evidence="3">
    <location>
        <begin position="32"/>
        <end position="78"/>
    </location>
</feature>
<accession>A0A2K9YNF8</accession>
<dbReference type="GO" id="GO:0006952">
    <property type="term" value="P:defense response"/>
    <property type="evidence" value="ECO:0007669"/>
    <property type="project" value="InterPro"/>
</dbReference>
<dbReference type="SMART" id="SM00505">
    <property type="entry name" value="Knot1"/>
    <property type="match status" value="1"/>
</dbReference>
<evidence type="ECO:0000256" key="2">
    <source>
        <dbReference type="SAM" id="SignalP"/>
    </source>
</evidence>
<evidence type="ECO:0000259" key="3">
    <source>
        <dbReference type="SMART" id="SM00505"/>
    </source>
</evidence>